<evidence type="ECO:0000313" key="9">
    <source>
        <dbReference type="EMBL" id="KAF6369064.1"/>
    </source>
</evidence>
<dbReference type="EMBL" id="JABWUV010000003">
    <property type="protein sequence ID" value="KAF6369064.1"/>
    <property type="molecule type" value="Genomic_DNA"/>
</dbReference>
<accession>A0A7J7Z4H5</accession>
<dbReference type="GO" id="GO:0000053">
    <property type="term" value="P:argininosuccinate metabolic process"/>
    <property type="evidence" value="ECO:0007669"/>
    <property type="project" value="TreeGrafter"/>
</dbReference>
<dbReference type="GO" id="GO:0005524">
    <property type="term" value="F:ATP binding"/>
    <property type="evidence" value="ECO:0007669"/>
    <property type="project" value="UniProtKB-KW"/>
</dbReference>
<dbReference type="SUPFAM" id="SSF69864">
    <property type="entry name" value="Argininosuccinate synthetase, C-terminal domain"/>
    <property type="match status" value="1"/>
</dbReference>
<evidence type="ECO:0000256" key="5">
    <source>
        <dbReference type="ARBA" id="ARBA00022605"/>
    </source>
</evidence>
<dbReference type="PANTHER" id="PTHR11587:SF2">
    <property type="entry name" value="ARGININOSUCCINATE SYNTHASE"/>
    <property type="match status" value="1"/>
</dbReference>
<evidence type="ECO:0000256" key="7">
    <source>
        <dbReference type="ARBA" id="ARBA00022840"/>
    </source>
</evidence>
<dbReference type="PANTHER" id="PTHR11587">
    <property type="entry name" value="ARGININOSUCCINATE SYNTHASE"/>
    <property type="match status" value="1"/>
</dbReference>
<keyword evidence="10" id="KW-1185">Reference proteome</keyword>
<dbReference type="GO" id="GO:0006526">
    <property type="term" value="P:L-arginine biosynthetic process"/>
    <property type="evidence" value="ECO:0007669"/>
    <property type="project" value="UniProtKB-UniPathway"/>
</dbReference>
<keyword evidence="5" id="KW-0028">Amino-acid biosynthesis</keyword>
<dbReference type="GO" id="GO:0005737">
    <property type="term" value="C:cytoplasm"/>
    <property type="evidence" value="ECO:0007669"/>
    <property type="project" value="TreeGrafter"/>
</dbReference>
<proteinExistence type="predicted"/>
<dbReference type="GO" id="GO:0004055">
    <property type="term" value="F:argininosuccinate synthase activity"/>
    <property type="evidence" value="ECO:0007669"/>
    <property type="project" value="UniProtKB-EC"/>
</dbReference>
<dbReference type="AlphaFoldDB" id="A0A7J7Z4H5"/>
<dbReference type="Gene3D" id="3.90.1260.10">
    <property type="entry name" value="Argininosuccinate synthetase, chain A, domain 2"/>
    <property type="match status" value="1"/>
</dbReference>
<evidence type="ECO:0000259" key="8">
    <source>
        <dbReference type="Pfam" id="PF20979"/>
    </source>
</evidence>
<evidence type="ECO:0000256" key="4">
    <source>
        <dbReference type="ARBA" id="ARBA00022598"/>
    </source>
</evidence>
<sequence length="164" mass="18235">MKSQGIYETPAGTVLYHAPFIHIEAFTLDREVCKIMPGLGLKFAGLGYIGVWHSPECEFARHCIAKSQEHVEGNALVCVFKGQVYSLGGESPLSLYNLELVSTNCAGRLRANRYHRFYQHQLPEAEEMSLPPEQGHQQIDQLTMRAGPPHFAHLPSTGANCDNL</sequence>
<keyword evidence="6" id="KW-0547">Nucleotide-binding</keyword>
<protein>
    <recommendedName>
        <fullName evidence="2">argininosuccinate synthase</fullName>
        <ecNumber evidence="2">6.3.4.5</ecNumber>
    </recommendedName>
</protein>
<organism evidence="9 10">
    <name type="scientific">Myotis myotis</name>
    <name type="common">Greater mouse-eared bat</name>
    <name type="synonym">Vespertilio myotis</name>
    <dbReference type="NCBI Taxonomy" id="51298"/>
    <lineage>
        <taxon>Eukaryota</taxon>
        <taxon>Metazoa</taxon>
        <taxon>Chordata</taxon>
        <taxon>Craniata</taxon>
        <taxon>Vertebrata</taxon>
        <taxon>Euteleostomi</taxon>
        <taxon>Mammalia</taxon>
        <taxon>Eutheria</taxon>
        <taxon>Laurasiatheria</taxon>
        <taxon>Chiroptera</taxon>
        <taxon>Yangochiroptera</taxon>
        <taxon>Vespertilionidae</taxon>
        <taxon>Myotis</taxon>
    </lineage>
</organism>
<dbReference type="Pfam" id="PF20979">
    <property type="entry name" value="Arginosuc_syn_C"/>
    <property type="match status" value="1"/>
</dbReference>
<reference evidence="9 10" key="1">
    <citation type="journal article" date="2020" name="Nature">
        <title>Six reference-quality genomes reveal evolution of bat adaptations.</title>
        <authorList>
            <person name="Jebb D."/>
            <person name="Huang Z."/>
            <person name="Pippel M."/>
            <person name="Hughes G.M."/>
            <person name="Lavrichenko K."/>
            <person name="Devanna P."/>
            <person name="Winkler S."/>
            <person name="Jermiin L.S."/>
            <person name="Skirmuntt E.C."/>
            <person name="Katzourakis A."/>
            <person name="Burkitt-Gray L."/>
            <person name="Ray D.A."/>
            <person name="Sullivan K.A.M."/>
            <person name="Roscito J.G."/>
            <person name="Kirilenko B.M."/>
            <person name="Davalos L.M."/>
            <person name="Corthals A.P."/>
            <person name="Power M.L."/>
            <person name="Jones G."/>
            <person name="Ransome R.D."/>
            <person name="Dechmann D.K.N."/>
            <person name="Locatelli A.G."/>
            <person name="Puechmaille S.J."/>
            <person name="Fedrigo O."/>
            <person name="Jarvis E.D."/>
            <person name="Hiller M."/>
            <person name="Vernes S.C."/>
            <person name="Myers E.W."/>
            <person name="Teeling E.C."/>
        </authorList>
    </citation>
    <scope>NUCLEOTIDE SEQUENCE [LARGE SCALE GENOMIC DNA]</scope>
    <source>
        <strain evidence="9">MMyoMyo1</strain>
        <tissue evidence="9">Flight muscle</tissue>
    </source>
</reference>
<feature type="domain" description="Arginosuccinate synthase C-terminal" evidence="8">
    <location>
        <begin position="1"/>
        <end position="110"/>
    </location>
</feature>
<comment type="pathway">
    <text evidence="1">Amino-acid biosynthesis; L-arginine biosynthesis; L-arginine from L-ornithine and carbamoyl phosphate: step 2/3.</text>
</comment>
<dbReference type="InterPro" id="IPR024074">
    <property type="entry name" value="AS_cat/multimer_dom_body"/>
</dbReference>
<evidence type="ECO:0000256" key="6">
    <source>
        <dbReference type="ARBA" id="ARBA00022741"/>
    </source>
</evidence>
<dbReference type="InterPro" id="IPR048268">
    <property type="entry name" value="Arginosuc_syn_C"/>
</dbReference>
<dbReference type="GO" id="GO:0000050">
    <property type="term" value="P:urea cycle"/>
    <property type="evidence" value="ECO:0007669"/>
    <property type="project" value="TreeGrafter"/>
</dbReference>
<dbReference type="InterPro" id="IPR001518">
    <property type="entry name" value="Arginosuc_synth"/>
</dbReference>
<name>A0A7J7Z4H5_MYOMY</name>
<evidence type="ECO:0000313" key="10">
    <source>
        <dbReference type="Proteomes" id="UP000527355"/>
    </source>
</evidence>
<evidence type="ECO:0000256" key="1">
    <source>
        <dbReference type="ARBA" id="ARBA00004967"/>
    </source>
</evidence>
<dbReference type="EC" id="6.3.4.5" evidence="2"/>
<keyword evidence="4" id="KW-0436">Ligase</keyword>
<evidence type="ECO:0000256" key="3">
    <source>
        <dbReference type="ARBA" id="ARBA00022571"/>
    </source>
</evidence>
<keyword evidence="7" id="KW-0067">ATP-binding</keyword>
<evidence type="ECO:0000256" key="2">
    <source>
        <dbReference type="ARBA" id="ARBA00012286"/>
    </source>
</evidence>
<comment type="caution">
    <text evidence="9">The sequence shown here is derived from an EMBL/GenBank/DDBJ whole genome shotgun (WGS) entry which is preliminary data.</text>
</comment>
<gene>
    <name evidence="9" type="ORF">mMyoMyo1_010469</name>
</gene>
<dbReference type="VEuPathDB" id="HostDB:GeneID_118666955"/>
<keyword evidence="3" id="KW-0055">Arginine biosynthesis</keyword>
<dbReference type="Proteomes" id="UP000527355">
    <property type="component" value="Unassembled WGS sequence"/>
</dbReference>
<dbReference type="UniPathway" id="UPA00068">
    <property type="reaction ID" value="UER00113"/>
</dbReference>